<evidence type="ECO:0000313" key="1">
    <source>
        <dbReference type="EMBL" id="POI32382.1"/>
    </source>
</evidence>
<organism evidence="1 2">
    <name type="scientific">Bambusicola thoracicus</name>
    <name type="common">Chinese bamboo-partridge</name>
    <name type="synonym">Perdix thoracica</name>
    <dbReference type="NCBI Taxonomy" id="9083"/>
    <lineage>
        <taxon>Eukaryota</taxon>
        <taxon>Metazoa</taxon>
        <taxon>Chordata</taxon>
        <taxon>Craniata</taxon>
        <taxon>Vertebrata</taxon>
        <taxon>Euteleostomi</taxon>
        <taxon>Archelosauria</taxon>
        <taxon>Archosauria</taxon>
        <taxon>Dinosauria</taxon>
        <taxon>Saurischia</taxon>
        <taxon>Theropoda</taxon>
        <taxon>Coelurosauria</taxon>
        <taxon>Aves</taxon>
        <taxon>Neognathae</taxon>
        <taxon>Galloanserae</taxon>
        <taxon>Galliformes</taxon>
        <taxon>Phasianidae</taxon>
        <taxon>Perdicinae</taxon>
        <taxon>Bambusicola</taxon>
    </lineage>
</organism>
<reference evidence="1 2" key="1">
    <citation type="submission" date="2018-01" db="EMBL/GenBank/DDBJ databases">
        <title>Comparison of the Chinese Bamboo Partridge and Red Junglefowl genome sequences highlights the importance of demography in genome evolution.</title>
        <authorList>
            <person name="Tiley G.P."/>
            <person name="Kimball R.T."/>
            <person name="Braun E.L."/>
            <person name="Burleigh J.G."/>
        </authorList>
    </citation>
    <scope>NUCLEOTIDE SEQUENCE [LARGE SCALE GENOMIC DNA]</scope>
    <source>
        <strain evidence="1">RTK389</strain>
        <tissue evidence="1">Blood</tissue>
    </source>
</reference>
<name>A0A2P4T7N9_BAMTH</name>
<gene>
    <name evidence="1" type="ORF">CIB84_003866</name>
</gene>
<evidence type="ECO:0000313" key="2">
    <source>
        <dbReference type="Proteomes" id="UP000237246"/>
    </source>
</evidence>
<dbReference type="OrthoDB" id="1431934at2759"/>
<dbReference type="Gene3D" id="2.20.25.20">
    <property type="match status" value="1"/>
</dbReference>
<accession>A0A2P4T7N9</accession>
<protein>
    <submittedName>
        <fullName evidence="1">Uncharacterized protein</fullName>
    </submittedName>
</protein>
<dbReference type="Proteomes" id="UP000237246">
    <property type="component" value="Unassembled WGS sequence"/>
</dbReference>
<proteinExistence type="predicted"/>
<comment type="caution">
    <text evidence="1">The sequence shown here is derived from an EMBL/GenBank/DDBJ whole genome shotgun (WGS) entry which is preliminary data.</text>
</comment>
<dbReference type="AlphaFoldDB" id="A0A2P4T7N9"/>
<sequence>MGGLLCPTPSCGSGLLPEPGMRKIVCEPGNGIGCGVRTYIFLSALWKTNAFLGC</sequence>
<keyword evidence="2" id="KW-1185">Reference proteome</keyword>
<dbReference type="EMBL" id="PPHD01005963">
    <property type="protein sequence ID" value="POI32382.1"/>
    <property type="molecule type" value="Genomic_DNA"/>
</dbReference>